<feature type="domain" description="Glycoside hydrolase family 31 N-terminal" evidence="4">
    <location>
        <begin position="60"/>
        <end position="235"/>
    </location>
</feature>
<accession>A0A2R3P7B3</accession>
<dbReference type="Gene3D" id="2.60.40.1760">
    <property type="entry name" value="glycosyl hydrolase (family 31)"/>
    <property type="match status" value="1"/>
</dbReference>
<sequence length="752" mass="87206">MSIRDNITKKQYAYNCVEHERIFSIESNYAIALRLSDVWEEGNKLYVEVTFNNFQKAYLSFAEYENGIVNIRYWQKQIPVNRYYDKNHENMVTTKIEYKNDKNEIAISLKNGEKIIITKNKFQLALVDANGEIKTKTSLRPGWDHLEGYCTPPLGFKIDDNIQKPFMTMQLASEELIYGLGEKFNNFVKNGVQSTIFNVDNEAVSNGDYAYSGIPLVYSSKNWGLLLNTAHKTEWEIGSPTTESLSFMSTEECLDIILFSGDSLKDLVKQYTLFTGRITGVPDEAYGLWLNRLYYHNKKELFTEIENSIKNQYPIDVFTLDPKWIKNRYTKSCNFEFNDDQFGDLETMLSEVHEKGFKMCFWINPYLQIDNSEMWNEVYEKGYHVKKADGSIAHIWSGFGNYQETASAIDLTNPDAVVYWKNKIKDLMYKGVDFIKTDYGDSVDEDAVMFNGEKGTSFKNGYAELYLRYVYEATQEVKGIDKGFCLSRPGYIGTQKYVGKWAGDSASSFNELKMQLLSGLSNSLCGTVMWGTDIGGFLDINANEEDLYARWSQFGLLTPFSRYHGVGAREPWYFGEKDLNISREAAKLKRQLLPYYKIYEKEAIETGLPIMRPLVLEFPNDTIAAKIDDQFMLGENIIVAPILSNKKYERQVYFPEGNWVDFSDRKIYEGNKKYNIDCPIEKILIFVKENSIIPMIKNPMYKFNNIDNEKINLRIYGNVLNETLKFRINDKDYSVEVRDNKIVNENEKFEVE</sequence>
<dbReference type="Pfam" id="PF13802">
    <property type="entry name" value="Gal_mutarotas_2"/>
    <property type="match status" value="1"/>
</dbReference>
<dbReference type="Pfam" id="PF01055">
    <property type="entry name" value="Glyco_hydro_31_2nd"/>
    <property type="match status" value="1"/>
</dbReference>
<keyword evidence="2" id="KW-0326">Glycosidase</keyword>
<reference evidence="6 7" key="1">
    <citation type="submission" date="2017-07" db="EMBL/GenBank/DDBJ databases">
        <title>Comparative genomic analysis of Mesoplasma florum.</title>
        <authorList>
            <person name="Baby V."/>
            <person name="Lachance J.-C."/>
            <person name="Gagnon J."/>
            <person name="Lucier J.-F."/>
            <person name="Matteau D."/>
            <person name="Knight T.F."/>
            <person name="Rodrigue S."/>
        </authorList>
    </citation>
    <scope>NUCLEOTIDE SEQUENCE [LARGE SCALE GENOMIC DNA]</scope>
    <source>
        <strain evidence="6 7">CnuA-2</strain>
    </source>
</reference>
<dbReference type="GO" id="GO:0005975">
    <property type="term" value="P:carbohydrate metabolic process"/>
    <property type="evidence" value="ECO:0007669"/>
    <property type="project" value="InterPro"/>
</dbReference>
<evidence type="ECO:0000256" key="1">
    <source>
        <dbReference type="ARBA" id="ARBA00007806"/>
    </source>
</evidence>
<dbReference type="SUPFAM" id="SSF74650">
    <property type="entry name" value="Galactose mutarotase-like"/>
    <property type="match status" value="1"/>
</dbReference>
<evidence type="ECO:0000313" key="7">
    <source>
        <dbReference type="Proteomes" id="UP000239216"/>
    </source>
</evidence>
<dbReference type="GO" id="GO:0030246">
    <property type="term" value="F:carbohydrate binding"/>
    <property type="evidence" value="ECO:0007669"/>
    <property type="project" value="InterPro"/>
</dbReference>
<proteinExistence type="inferred from homology"/>
<dbReference type="InterPro" id="IPR000322">
    <property type="entry name" value="Glyco_hydro_31_TIM"/>
</dbReference>
<dbReference type="GO" id="GO:0004553">
    <property type="term" value="F:hydrolase activity, hydrolyzing O-glycosyl compounds"/>
    <property type="evidence" value="ECO:0007669"/>
    <property type="project" value="InterPro"/>
</dbReference>
<dbReference type="Gene3D" id="2.60.40.1180">
    <property type="entry name" value="Golgi alpha-mannosidase II"/>
    <property type="match status" value="1"/>
</dbReference>
<evidence type="ECO:0000259" key="4">
    <source>
        <dbReference type="Pfam" id="PF13802"/>
    </source>
</evidence>
<dbReference type="Proteomes" id="UP000239216">
    <property type="component" value="Chromosome"/>
</dbReference>
<feature type="domain" description="Glycosyl hydrolase family 31 C-terminal" evidence="5">
    <location>
        <begin position="607"/>
        <end position="693"/>
    </location>
</feature>
<dbReference type="InterPro" id="IPR051816">
    <property type="entry name" value="Glycosyl_Hydrolase_31"/>
</dbReference>
<dbReference type="InterPro" id="IPR013780">
    <property type="entry name" value="Glyco_hydro_b"/>
</dbReference>
<keyword evidence="2" id="KW-0378">Hydrolase</keyword>
<dbReference type="PANTHER" id="PTHR43863">
    <property type="entry name" value="HYDROLASE, PUTATIVE (AFU_ORTHOLOGUE AFUA_1G03140)-RELATED"/>
    <property type="match status" value="1"/>
</dbReference>
<gene>
    <name evidence="6" type="ORF">CG003_01705</name>
</gene>
<dbReference type="Gene3D" id="3.20.20.80">
    <property type="entry name" value="Glycosidases"/>
    <property type="match status" value="1"/>
</dbReference>
<evidence type="ECO:0000313" key="6">
    <source>
        <dbReference type="EMBL" id="AVN64377.1"/>
    </source>
</evidence>
<dbReference type="AlphaFoldDB" id="A0A2R3P7B3"/>
<dbReference type="InterPro" id="IPR017853">
    <property type="entry name" value="GH"/>
</dbReference>
<protein>
    <submittedName>
        <fullName evidence="6">Alpha-xylosidase</fullName>
    </submittedName>
</protein>
<name>A0A2R3P7B3_MESFO</name>
<dbReference type="SUPFAM" id="SSF51445">
    <property type="entry name" value="(Trans)glycosidases"/>
    <property type="match status" value="1"/>
</dbReference>
<dbReference type="SUPFAM" id="SSF51011">
    <property type="entry name" value="Glycosyl hydrolase domain"/>
    <property type="match status" value="1"/>
</dbReference>
<dbReference type="CDD" id="cd06593">
    <property type="entry name" value="GH31_xylosidase_YicI"/>
    <property type="match status" value="1"/>
</dbReference>
<dbReference type="RefSeq" id="WP_029512181.1">
    <property type="nucleotide sequence ID" value="NZ_CP022513.1"/>
</dbReference>
<dbReference type="CDD" id="cd14752">
    <property type="entry name" value="GH31_N"/>
    <property type="match status" value="1"/>
</dbReference>
<organism evidence="6 7">
    <name type="scientific">Mesoplasma florum</name>
    <name type="common">Acholeplasma florum</name>
    <dbReference type="NCBI Taxonomy" id="2151"/>
    <lineage>
        <taxon>Bacteria</taxon>
        <taxon>Bacillati</taxon>
        <taxon>Mycoplasmatota</taxon>
        <taxon>Mollicutes</taxon>
        <taxon>Entomoplasmatales</taxon>
        <taxon>Entomoplasmataceae</taxon>
        <taxon>Mesoplasma</taxon>
    </lineage>
</organism>
<evidence type="ECO:0000259" key="3">
    <source>
        <dbReference type="Pfam" id="PF01055"/>
    </source>
</evidence>
<evidence type="ECO:0000259" key="5">
    <source>
        <dbReference type="Pfam" id="PF21365"/>
    </source>
</evidence>
<dbReference type="InterPro" id="IPR011013">
    <property type="entry name" value="Gal_mutarotase_sf_dom"/>
</dbReference>
<dbReference type="Pfam" id="PF21365">
    <property type="entry name" value="Glyco_hydro_31_3rd"/>
    <property type="match status" value="1"/>
</dbReference>
<dbReference type="PANTHER" id="PTHR43863:SF2">
    <property type="entry name" value="MALTASE-GLUCOAMYLASE"/>
    <property type="match status" value="1"/>
</dbReference>
<feature type="domain" description="Glycoside hydrolase family 31 TIM barrel" evidence="3">
    <location>
        <begin position="282"/>
        <end position="596"/>
    </location>
</feature>
<evidence type="ECO:0000256" key="2">
    <source>
        <dbReference type="RuleBase" id="RU361185"/>
    </source>
</evidence>
<comment type="similarity">
    <text evidence="1 2">Belongs to the glycosyl hydrolase 31 family.</text>
</comment>
<dbReference type="EMBL" id="CP022513">
    <property type="protein sequence ID" value="AVN64377.1"/>
    <property type="molecule type" value="Genomic_DNA"/>
</dbReference>
<dbReference type="InterPro" id="IPR025887">
    <property type="entry name" value="Glyco_hydro_31_N_dom"/>
</dbReference>
<dbReference type="InterPro" id="IPR048395">
    <property type="entry name" value="Glyco_hydro_31_C"/>
</dbReference>